<feature type="transmembrane region" description="Helical" evidence="2">
    <location>
        <begin position="99"/>
        <end position="121"/>
    </location>
</feature>
<protein>
    <recommendedName>
        <fullName evidence="5">Transmembrane protein</fullName>
    </recommendedName>
</protein>
<organism evidence="3 4">
    <name type="scientific">Botrytis byssoidea</name>
    <dbReference type="NCBI Taxonomy" id="139641"/>
    <lineage>
        <taxon>Eukaryota</taxon>
        <taxon>Fungi</taxon>
        <taxon>Dikarya</taxon>
        <taxon>Ascomycota</taxon>
        <taxon>Pezizomycotina</taxon>
        <taxon>Leotiomycetes</taxon>
        <taxon>Helotiales</taxon>
        <taxon>Sclerotiniaceae</taxon>
        <taxon>Botrytis</taxon>
    </lineage>
</organism>
<keyword evidence="2" id="KW-0812">Transmembrane</keyword>
<keyword evidence="4" id="KW-1185">Reference proteome</keyword>
<evidence type="ECO:0000256" key="1">
    <source>
        <dbReference type="SAM" id="MobiDB-lite"/>
    </source>
</evidence>
<reference evidence="3 4" key="1">
    <citation type="journal article" date="2020" name="Genome Biol. Evol.">
        <title>Comparative genomics of Sclerotiniaceae.</title>
        <authorList>
            <person name="Valero Jimenez C.A."/>
            <person name="Steentjes M."/>
            <person name="Scholten O.E."/>
            <person name="Van Kan J.A.L."/>
        </authorList>
    </citation>
    <scope>NUCLEOTIDE SEQUENCE [LARGE SCALE GENOMIC DNA]</scope>
    <source>
        <strain evidence="3 4">MUCL 94</strain>
    </source>
</reference>
<keyword evidence="2" id="KW-0472">Membrane</keyword>
<name>A0A9P5HP39_9HELO</name>
<dbReference type="RefSeq" id="XP_038726801.1">
    <property type="nucleotide sequence ID" value="XM_038882309.1"/>
</dbReference>
<evidence type="ECO:0000313" key="3">
    <source>
        <dbReference type="EMBL" id="KAF7918700.1"/>
    </source>
</evidence>
<sequence length="182" mass="19821">MAPAPPPQTSASSVLNSPTSITTLLPITVAKALETGSASRIPSIEILPPKSTSAPKSIPTSTFSTSIISKTSSTISSTATASATSTADKGIFTRPSGNLTAIITMIIVAIFVAYCVIRCCICKSMRKRKELERERGDLERERVRQMREREAIEMAGRMRESSRERMRKDGWEDVLLHGRHVG</sequence>
<comment type="caution">
    <text evidence="3">The sequence shown here is derived from an EMBL/GenBank/DDBJ whole genome shotgun (WGS) entry which is preliminary data.</text>
</comment>
<dbReference type="AlphaFoldDB" id="A0A9P5HP39"/>
<feature type="region of interest" description="Disordered" evidence="1">
    <location>
        <begin position="44"/>
        <end position="63"/>
    </location>
</feature>
<evidence type="ECO:0000256" key="2">
    <source>
        <dbReference type="SAM" id="Phobius"/>
    </source>
</evidence>
<accession>A0A9P5HP39</accession>
<evidence type="ECO:0000313" key="4">
    <source>
        <dbReference type="Proteomes" id="UP000710849"/>
    </source>
</evidence>
<proteinExistence type="predicted"/>
<evidence type="ECO:0008006" key="5">
    <source>
        <dbReference type="Google" id="ProtNLM"/>
    </source>
</evidence>
<dbReference type="GeneID" id="62155382"/>
<dbReference type="Proteomes" id="UP000710849">
    <property type="component" value="Unassembled WGS sequence"/>
</dbReference>
<dbReference type="EMBL" id="RCSW01000042">
    <property type="protein sequence ID" value="KAF7918700.1"/>
    <property type="molecule type" value="Genomic_DNA"/>
</dbReference>
<gene>
    <name evidence="3" type="ORF">EAE97_011795</name>
</gene>
<keyword evidence="2" id="KW-1133">Transmembrane helix</keyword>